<evidence type="ECO:0000259" key="1">
    <source>
        <dbReference type="Pfam" id="PF13439"/>
    </source>
</evidence>
<reference evidence="2" key="1">
    <citation type="submission" date="2018-05" db="EMBL/GenBank/DDBJ databases">
        <authorList>
            <person name="Lanie J.A."/>
            <person name="Ng W.-L."/>
            <person name="Kazmierczak K.M."/>
            <person name="Andrzejewski T.M."/>
            <person name="Davidsen T.M."/>
            <person name="Wayne K.J."/>
            <person name="Tettelin H."/>
            <person name="Glass J.I."/>
            <person name="Rusch D."/>
            <person name="Podicherti R."/>
            <person name="Tsui H.-C.T."/>
            <person name="Winkler M.E."/>
        </authorList>
    </citation>
    <scope>NUCLEOTIDE SEQUENCE</scope>
</reference>
<dbReference type="AlphaFoldDB" id="A0A382F858"/>
<accession>A0A382F858</accession>
<dbReference type="EMBL" id="UINC01048397">
    <property type="protein sequence ID" value="SVB58875.1"/>
    <property type="molecule type" value="Genomic_DNA"/>
</dbReference>
<dbReference type="PANTHER" id="PTHR45947">
    <property type="entry name" value="SULFOQUINOVOSYL TRANSFERASE SQD2"/>
    <property type="match status" value="1"/>
</dbReference>
<dbReference type="PANTHER" id="PTHR45947:SF3">
    <property type="entry name" value="SULFOQUINOVOSYL TRANSFERASE SQD2"/>
    <property type="match status" value="1"/>
</dbReference>
<dbReference type="InterPro" id="IPR050194">
    <property type="entry name" value="Glycosyltransferase_grp1"/>
</dbReference>
<proteinExistence type="predicted"/>
<dbReference type="InterPro" id="IPR028098">
    <property type="entry name" value="Glyco_trans_4-like_N"/>
</dbReference>
<feature type="domain" description="Glycosyltransferase subfamily 4-like N-terminal" evidence="1">
    <location>
        <begin position="54"/>
        <end position="190"/>
    </location>
</feature>
<dbReference type="Gene3D" id="3.40.50.2000">
    <property type="entry name" value="Glycogen Phosphorylase B"/>
    <property type="match status" value="2"/>
</dbReference>
<gene>
    <name evidence="2" type="ORF">METZ01_LOCUS211729</name>
</gene>
<organism evidence="2">
    <name type="scientific">marine metagenome</name>
    <dbReference type="NCBI Taxonomy" id="408172"/>
    <lineage>
        <taxon>unclassified sequences</taxon>
        <taxon>metagenomes</taxon>
        <taxon>ecological metagenomes</taxon>
    </lineage>
</organism>
<protein>
    <recommendedName>
        <fullName evidence="1">Glycosyltransferase subfamily 4-like N-terminal domain-containing protein</fullName>
    </recommendedName>
</protein>
<dbReference type="Pfam" id="PF13439">
    <property type="entry name" value="Glyco_transf_4"/>
    <property type="match status" value="1"/>
</dbReference>
<sequence>MKIAIVHDWLTGMRGGERCLEVICKLYPSADLFTLLHIPGSVSSVIESHPIHTSFIQNLPFAESKYRYYLPFMPFAIERFNLNEYDLILSSSHCVAKSVKSGPKTLHICYCHTPMRYIWDQFDQYFSRINSGLTPWAIMKILRPWLQRWDAKTSCRVDSFIANSRHVQNRISKYYHKEATVIHPPVDTKRFKTSDKNKSNYFLIVSAFAPYKRVDLAVEAFNKLGYPFVIVGEGQNADSLRRMANPNIRFEGWLDDSSIDEHYHRCRAF</sequence>
<feature type="non-terminal residue" evidence="2">
    <location>
        <position position="269"/>
    </location>
</feature>
<evidence type="ECO:0000313" key="2">
    <source>
        <dbReference type="EMBL" id="SVB58875.1"/>
    </source>
</evidence>
<name>A0A382F858_9ZZZZ</name>
<dbReference type="GO" id="GO:0016757">
    <property type="term" value="F:glycosyltransferase activity"/>
    <property type="evidence" value="ECO:0007669"/>
    <property type="project" value="TreeGrafter"/>
</dbReference>
<dbReference type="SUPFAM" id="SSF53756">
    <property type="entry name" value="UDP-Glycosyltransferase/glycogen phosphorylase"/>
    <property type="match status" value="1"/>
</dbReference>